<proteinExistence type="predicted"/>
<evidence type="ECO:0000313" key="2">
    <source>
        <dbReference type="EMBL" id="MFD2465859.1"/>
    </source>
</evidence>
<keyword evidence="1" id="KW-0472">Membrane</keyword>
<keyword evidence="1" id="KW-1133">Transmembrane helix</keyword>
<name>A0ABW5GZB0_9PSEU</name>
<evidence type="ECO:0000256" key="1">
    <source>
        <dbReference type="SAM" id="Phobius"/>
    </source>
</evidence>
<keyword evidence="1" id="KW-0812">Transmembrane</keyword>
<dbReference type="EMBL" id="JBHUKS010000001">
    <property type="protein sequence ID" value="MFD2465859.1"/>
    <property type="molecule type" value="Genomic_DNA"/>
</dbReference>
<dbReference type="Proteomes" id="UP001597483">
    <property type="component" value="Unassembled WGS sequence"/>
</dbReference>
<gene>
    <name evidence="2" type="ORF">ACFSVL_00560</name>
</gene>
<accession>A0ABW5GZB0</accession>
<keyword evidence="3" id="KW-1185">Reference proteome</keyword>
<protein>
    <submittedName>
        <fullName evidence="2">Uncharacterized protein</fullName>
    </submittedName>
</protein>
<feature type="transmembrane region" description="Helical" evidence="1">
    <location>
        <begin position="78"/>
        <end position="101"/>
    </location>
</feature>
<sequence length="104" mass="10933">MSPRWIRSLLVAGAVLAFGGLLLVNGDLDLVRNSDTVICGLRTMQPEDRCVEGPVGTSSRELSYEEVKADNAADRQRAVSGIVVGSLGLVLIVSGGIATLAHRT</sequence>
<reference evidence="3" key="1">
    <citation type="journal article" date="2019" name="Int. J. Syst. Evol. Microbiol.">
        <title>The Global Catalogue of Microorganisms (GCM) 10K type strain sequencing project: providing services to taxonomists for standard genome sequencing and annotation.</title>
        <authorList>
            <consortium name="The Broad Institute Genomics Platform"/>
            <consortium name="The Broad Institute Genome Sequencing Center for Infectious Disease"/>
            <person name="Wu L."/>
            <person name="Ma J."/>
        </authorList>
    </citation>
    <scope>NUCLEOTIDE SEQUENCE [LARGE SCALE GENOMIC DNA]</scope>
    <source>
        <strain evidence="3">CGMCC 4.7641</strain>
    </source>
</reference>
<dbReference type="RefSeq" id="WP_378299274.1">
    <property type="nucleotide sequence ID" value="NZ_JBHUKS010000001.1"/>
</dbReference>
<comment type="caution">
    <text evidence="2">The sequence shown here is derived from an EMBL/GenBank/DDBJ whole genome shotgun (WGS) entry which is preliminary data.</text>
</comment>
<organism evidence="2 3">
    <name type="scientific">Amycolatopsis silviterrae</name>
    <dbReference type="NCBI Taxonomy" id="1656914"/>
    <lineage>
        <taxon>Bacteria</taxon>
        <taxon>Bacillati</taxon>
        <taxon>Actinomycetota</taxon>
        <taxon>Actinomycetes</taxon>
        <taxon>Pseudonocardiales</taxon>
        <taxon>Pseudonocardiaceae</taxon>
        <taxon>Amycolatopsis</taxon>
    </lineage>
</organism>
<evidence type="ECO:0000313" key="3">
    <source>
        <dbReference type="Proteomes" id="UP001597483"/>
    </source>
</evidence>